<organism evidence="1 2">
    <name type="scientific">Streptomyces roseirectus</name>
    <dbReference type="NCBI Taxonomy" id="2768066"/>
    <lineage>
        <taxon>Bacteria</taxon>
        <taxon>Bacillati</taxon>
        <taxon>Actinomycetota</taxon>
        <taxon>Actinomycetes</taxon>
        <taxon>Kitasatosporales</taxon>
        <taxon>Streptomycetaceae</taxon>
        <taxon>Streptomyces</taxon>
    </lineage>
</organism>
<accession>A0A7H0IRY5</accession>
<dbReference type="Proteomes" id="UP000516052">
    <property type="component" value="Chromosome"/>
</dbReference>
<reference evidence="1 2" key="1">
    <citation type="submission" date="2020-08" db="EMBL/GenBank/DDBJ databases">
        <title>A novel species.</title>
        <authorList>
            <person name="Gao J."/>
        </authorList>
    </citation>
    <scope>NUCLEOTIDE SEQUENCE [LARGE SCALE GENOMIC DNA]</scope>
    <source>
        <strain evidence="1 2">CRXT-G-22</strain>
    </source>
</reference>
<dbReference type="AlphaFoldDB" id="A0A7H0IRY5"/>
<name>A0A7H0IRY5_9ACTN</name>
<keyword evidence="2" id="KW-1185">Reference proteome</keyword>
<gene>
    <name evidence="1" type="ORF">IAG44_03245</name>
</gene>
<protein>
    <submittedName>
        <fullName evidence="1">Uncharacterized protein</fullName>
    </submittedName>
</protein>
<sequence>MAAPGAAPTAGDEPPYLAEDFSYPNAAKIEAERGIKLVRGDGHITLAACDDAADQIKVLSRTGTGDFCFATTSASGFLTLELADVFAVQTESHPVRVELTAEGQTETVDVPKNDLQGVGEGLGKPPTVLLEIRVTG</sequence>
<dbReference type="KEGG" id="sroi:IAG44_03245"/>
<evidence type="ECO:0000313" key="2">
    <source>
        <dbReference type="Proteomes" id="UP000516052"/>
    </source>
</evidence>
<dbReference type="EMBL" id="CP060828">
    <property type="protein sequence ID" value="QNP75551.1"/>
    <property type="molecule type" value="Genomic_DNA"/>
</dbReference>
<proteinExistence type="predicted"/>
<evidence type="ECO:0000313" key="1">
    <source>
        <dbReference type="EMBL" id="QNP75551.1"/>
    </source>
</evidence>